<dbReference type="EMBL" id="BFXY01000090">
    <property type="protein sequence ID" value="GDH49000.1"/>
    <property type="molecule type" value="Genomic_DNA"/>
</dbReference>
<gene>
    <name evidence="1" type="ORF">BvCmsKKP061_03155</name>
    <name evidence="2" type="ORF">C9Z68_25815</name>
</gene>
<dbReference type="PANTHER" id="PTHR21015:SF28">
    <property type="entry name" value="SLL1722 PROTEIN"/>
    <property type="match status" value="1"/>
</dbReference>
<dbReference type="Proteomes" id="UP000309937">
    <property type="component" value="Unassembled WGS sequence"/>
</dbReference>
<dbReference type="AlphaFoldDB" id="A0A193MHX8"/>
<organism evidence="1 3">
    <name type="scientific">Escherichia coli</name>
    <dbReference type="NCBI Taxonomy" id="562"/>
    <lineage>
        <taxon>Bacteria</taxon>
        <taxon>Pseudomonadati</taxon>
        <taxon>Pseudomonadota</taxon>
        <taxon>Gammaproteobacteria</taxon>
        <taxon>Enterobacterales</taxon>
        <taxon>Enterobacteriaceae</taxon>
        <taxon>Escherichia</taxon>
    </lineage>
</organism>
<accession>A0A193MHX8</accession>
<dbReference type="PANTHER" id="PTHR21015">
    <property type="entry name" value="UDP-N-ACETYLGLUCOSAMINE--N-ACETYLMURAMYL-(PENTAPEPTIDE) PYROPHOSPHORYL-UNDECAPRENOL N-ACETYLGLUCOSAMINE TRANSFERASE 1"/>
    <property type="match status" value="1"/>
</dbReference>
<name>A0A193MHX8_ECOLX</name>
<keyword evidence="2" id="KW-0614">Plasmid</keyword>
<keyword evidence="2" id="KW-0808">Transferase</keyword>
<evidence type="ECO:0000313" key="1">
    <source>
        <dbReference type="EMBL" id="GDH49000.1"/>
    </source>
</evidence>
<dbReference type="SUPFAM" id="SSF53756">
    <property type="entry name" value="UDP-Glycosyltransferase/glycogen phosphorylase"/>
    <property type="match status" value="1"/>
</dbReference>
<dbReference type="GO" id="GO:0016757">
    <property type="term" value="F:glycosyltransferase activity"/>
    <property type="evidence" value="ECO:0007669"/>
    <property type="project" value="TreeGrafter"/>
</dbReference>
<reference evidence="1 3" key="1">
    <citation type="submission" date="2018-04" db="EMBL/GenBank/DDBJ databases">
        <title>Large scale genomics of bovine and human commensal E. coli to reveal the emerging process of EHEC.</title>
        <authorList>
            <person name="Arimizu Y."/>
            <person name="Ogura Y."/>
        </authorList>
    </citation>
    <scope>NUCLEOTIDE SEQUENCE [LARGE SCALE GENOMIC DNA]</scope>
    <source>
        <strain evidence="1 3">KK-P061</strain>
    </source>
</reference>
<dbReference type="Proteomes" id="UP000303027">
    <property type="component" value="Unassembled WGS sequence"/>
</dbReference>
<sequence>MKLAFYSHDTMGLGHLRRNLLLAGAVQKRFSDTEILIINSARESGLFTLPERSDILTLPAYAKTLCGKYHPRSLGNNTRKLVSLRRQIIRAALSEYCPDVMVVDNVPAGALSELLPVLPELVDDNVHLILGLRDIIDEPSVVRHQWHAADNYTIVRQYYSDIWIYGDRSFYDLSLDLAPEPSVYRKISFLGYPDVPLSPSVLQDEQFQSLISRPFVLCLTGGGQDGYHLASVFAETLLPPGMDGVILTGSQMAREEVTSLQRIASMRNDLHIIRFVSDPLFLLQHTHSVVAMGGYNTLREILSLRKRALIIPRIVPRLEQWIRASRMAEKNLVTCLHPDSLTPQSITDWLISDWCPSDPRLYLSLNGLHSFTEKMNAIFTARRENN</sequence>
<dbReference type="EMBL" id="RRGJ01000121">
    <property type="protein sequence ID" value="TJQ06249.1"/>
    <property type="molecule type" value="Genomic_DNA"/>
</dbReference>
<evidence type="ECO:0000313" key="3">
    <source>
        <dbReference type="Proteomes" id="UP000303027"/>
    </source>
</evidence>
<evidence type="ECO:0000313" key="2">
    <source>
        <dbReference type="EMBL" id="TJQ06249.1"/>
    </source>
</evidence>
<dbReference type="Gene3D" id="3.40.50.2000">
    <property type="entry name" value="Glycogen Phosphorylase B"/>
    <property type="match status" value="1"/>
</dbReference>
<evidence type="ECO:0000313" key="4">
    <source>
        <dbReference type="Proteomes" id="UP000309937"/>
    </source>
</evidence>
<dbReference type="RefSeq" id="WP_050541220.1">
    <property type="nucleotide sequence ID" value="NZ_BFKI01000097.1"/>
</dbReference>
<reference evidence="2 4" key="2">
    <citation type="submission" date="2018-12" db="EMBL/GenBank/DDBJ databases">
        <title>Food and Water Safety Consortium.</title>
        <authorList>
            <person name="Tyson S."/>
            <person name="Peterson C.-L."/>
            <person name="Olson A."/>
            <person name="Tyler S."/>
            <person name="Cabral J."/>
            <person name="Lynch T."/>
            <person name="Knox N."/>
            <person name="Van Domselaar G."/>
            <person name="Graham M."/>
        </authorList>
    </citation>
    <scope>NUCLEOTIDE SEQUENCE [LARGE SCALE GENOMIC DNA]</scope>
    <source>
        <strain evidence="2 4">FWSEC0118</strain>
        <plasmid evidence="2">unnamed1</plasmid>
    </source>
</reference>
<geneLocation type="plasmid" evidence="2">
    <name>unnamed1</name>
</geneLocation>
<protein>
    <submittedName>
        <fullName evidence="2">Glycosyl transferase family 28</fullName>
    </submittedName>
</protein>
<comment type="caution">
    <text evidence="1">The sequence shown here is derived from an EMBL/GenBank/DDBJ whole genome shotgun (WGS) entry which is preliminary data.</text>
</comment>
<proteinExistence type="predicted"/>